<proteinExistence type="predicted"/>
<dbReference type="RefSeq" id="WP_344556869.1">
    <property type="nucleotide sequence ID" value="NZ_BAAANS010000054.1"/>
</dbReference>
<comment type="caution">
    <text evidence="1">The sequence shown here is derived from an EMBL/GenBank/DDBJ whole genome shotgun (WGS) entry which is preliminary data.</text>
</comment>
<dbReference type="EMBL" id="BAAANS010000054">
    <property type="protein sequence ID" value="GAA2116171.1"/>
    <property type="molecule type" value="Genomic_DNA"/>
</dbReference>
<evidence type="ECO:0000313" key="2">
    <source>
        <dbReference type="Proteomes" id="UP001500897"/>
    </source>
</evidence>
<gene>
    <name evidence="1" type="ORF">GCM10009759_61540</name>
</gene>
<organism evidence="1 2">
    <name type="scientific">Kitasatospora saccharophila</name>
    <dbReference type="NCBI Taxonomy" id="407973"/>
    <lineage>
        <taxon>Bacteria</taxon>
        <taxon>Bacillati</taxon>
        <taxon>Actinomycetota</taxon>
        <taxon>Actinomycetes</taxon>
        <taxon>Kitasatosporales</taxon>
        <taxon>Streptomycetaceae</taxon>
        <taxon>Kitasatospora</taxon>
    </lineage>
</organism>
<protein>
    <submittedName>
        <fullName evidence="1">Uncharacterized protein</fullName>
    </submittedName>
</protein>
<reference evidence="2" key="1">
    <citation type="journal article" date="2019" name="Int. J. Syst. Evol. Microbiol.">
        <title>The Global Catalogue of Microorganisms (GCM) 10K type strain sequencing project: providing services to taxonomists for standard genome sequencing and annotation.</title>
        <authorList>
            <consortium name="The Broad Institute Genomics Platform"/>
            <consortium name="The Broad Institute Genome Sequencing Center for Infectious Disease"/>
            <person name="Wu L."/>
            <person name="Ma J."/>
        </authorList>
    </citation>
    <scope>NUCLEOTIDE SEQUENCE [LARGE SCALE GENOMIC DNA]</scope>
    <source>
        <strain evidence="2">JCM 14559</strain>
    </source>
</reference>
<dbReference type="Proteomes" id="UP001500897">
    <property type="component" value="Unassembled WGS sequence"/>
</dbReference>
<accession>A0ABN2XQE7</accession>
<evidence type="ECO:0000313" key="1">
    <source>
        <dbReference type="EMBL" id="GAA2116171.1"/>
    </source>
</evidence>
<keyword evidence="2" id="KW-1185">Reference proteome</keyword>
<name>A0ABN2XQE7_9ACTN</name>
<sequence length="78" mass="8587">MTAADRFPGTETFLTAEGSVFTAQDLSRALPLYRLTILQYDVWHTVLGEMTDGGFVVLTLDDIAERLATSKKLSHLGL</sequence>